<accession>A0A371DQV1</accession>
<organism evidence="1 2">
    <name type="scientific">Lentinus brumalis</name>
    <dbReference type="NCBI Taxonomy" id="2498619"/>
    <lineage>
        <taxon>Eukaryota</taxon>
        <taxon>Fungi</taxon>
        <taxon>Dikarya</taxon>
        <taxon>Basidiomycota</taxon>
        <taxon>Agaricomycotina</taxon>
        <taxon>Agaricomycetes</taxon>
        <taxon>Polyporales</taxon>
        <taxon>Polyporaceae</taxon>
        <taxon>Lentinus</taxon>
    </lineage>
</organism>
<dbReference type="EMBL" id="KZ857383">
    <property type="protein sequence ID" value="RDX54868.1"/>
    <property type="molecule type" value="Genomic_DNA"/>
</dbReference>
<proteinExistence type="predicted"/>
<gene>
    <name evidence="1" type="ORF">OH76DRAFT_1478383</name>
</gene>
<dbReference type="Proteomes" id="UP000256964">
    <property type="component" value="Unassembled WGS sequence"/>
</dbReference>
<protein>
    <submittedName>
        <fullName evidence="1">Uncharacterized protein</fullName>
    </submittedName>
</protein>
<dbReference type="OrthoDB" id="2765741at2759"/>
<evidence type="ECO:0000313" key="1">
    <source>
        <dbReference type="EMBL" id="RDX54868.1"/>
    </source>
</evidence>
<reference evidence="1 2" key="1">
    <citation type="journal article" date="2018" name="Biotechnol. Biofuels">
        <title>Integrative visual omics of the white-rot fungus Polyporus brumalis exposes the biotechnological potential of its oxidative enzymes for delignifying raw plant biomass.</title>
        <authorList>
            <person name="Miyauchi S."/>
            <person name="Rancon A."/>
            <person name="Drula E."/>
            <person name="Hage H."/>
            <person name="Chaduli D."/>
            <person name="Favel A."/>
            <person name="Grisel S."/>
            <person name="Henrissat B."/>
            <person name="Herpoel-Gimbert I."/>
            <person name="Ruiz-Duenas F.J."/>
            <person name="Chevret D."/>
            <person name="Hainaut M."/>
            <person name="Lin J."/>
            <person name="Wang M."/>
            <person name="Pangilinan J."/>
            <person name="Lipzen A."/>
            <person name="Lesage-Meessen L."/>
            <person name="Navarro D."/>
            <person name="Riley R."/>
            <person name="Grigoriev I.V."/>
            <person name="Zhou S."/>
            <person name="Raouche S."/>
            <person name="Rosso M.N."/>
        </authorList>
    </citation>
    <scope>NUCLEOTIDE SEQUENCE [LARGE SCALE GENOMIC DNA]</scope>
    <source>
        <strain evidence="1 2">BRFM 1820</strain>
    </source>
</reference>
<sequence>MVDPHTAVASTNTILSVLVFVGSQLSPSVMIRRAVKKELKVAALLKESGPIIGPEDWNKIDRLQKEVSDAKVNLPKWGEVIKSPVRYLLDARDYHDATCNCLFEVRLASARATIDAARAAAIENNGGPGLAAEEDNVPGDSLESNDAIVQDAPLDTTPPGPQVVMQIEDAFTARFEDVMVDAGADVSVTLHFGVGDVPVTITPRQHLIDIPVSYIGPLLLSGYAMLIPCDDDDVIGLSDSIVIGHYQQAYILEFYGMSWRSPADYPVRVSTVPDDDSVSLASLEATYGGDQETIHMFDEDERLERREMFRRRREDVARVRD</sequence>
<keyword evidence="2" id="KW-1185">Reference proteome</keyword>
<evidence type="ECO:0000313" key="2">
    <source>
        <dbReference type="Proteomes" id="UP000256964"/>
    </source>
</evidence>
<name>A0A371DQV1_9APHY</name>
<dbReference type="AlphaFoldDB" id="A0A371DQV1"/>